<keyword evidence="1" id="KW-1133">Transmembrane helix</keyword>
<evidence type="ECO:0000313" key="4">
    <source>
        <dbReference type="Proteomes" id="UP000314983"/>
    </source>
</evidence>
<dbReference type="InterPro" id="IPR009764">
    <property type="entry name" value="OCIA_dom"/>
</dbReference>
<dbReference type="PANTHER" id="PTHR13336">
    <property type="entry name" value="OVARIAN CARCINOMA IMMUNOREACTIVE ANTIGEN"/>
    <property type="match status" value="1"/>
</dbReference>
<evidence type="ECO:0000259" key="2">
    <source>
        <dbReference type="Pfam" id="PF07051"/>
    </source>
</evidence>
<dbReference type="AlphaFoldDB" id="A0A4W4GNW1"/>
<reference evidence="3" key="3">
    <citation type="submission" date="2020-05" db="EMBL/GenBank/DDBJ databases">
        <title>Electrophorus electricus (electric eel) genome, fEleEle1, primary haplotype.</title>
        <authorList>
            <person name="Myers G."/>
            <person name="Meyer A."/>
            <person name="Fedrigo O."/>
            <person name="Formenti G."/>
            <person name="Rhie A."/>
            <person name="Tracey A."/>
            <person name="Sims Y."/>
            <person name="Jarvis E.D."/>
        </authorList>
    </citation>
    <scope>NUCLEOTIDE SEQUENCE [LARGE SCALE GENOMIC DNA]</scope>
</reference>
<keyword evidence="4" id="KW-1185">Reference proteome</keyword>
<reference evidence="3" key="4">
    <citation type="submission" date="2025-08" db="UniProtKB">
        <authorList>
            <consortium name="Ensembl"/>
        </authorList>
    </citation>
    <scope>IDENTIFICATION</scope>
</reference>
<dbReference type="InterPro" id="IPR040187">
    <property type="entry name" value="OCAD1/2"/>
</dbReference>
<protein>
    <recommendedName>
        <fullName evidence="2">OCIA domain-containing protein</fullName>
    </recommendedName>
</protein>
<feature type="transmembrane region" description="Helical" evidence="1">
    <location>
        <begin position="12"/>
        <end position="33"/>
    </location>
</feature>
<accession>A0A4W4GNW1</accession>
<evidence type="ECO:0000256" key="1">
    <source>
        <dbReference type="SAM" id="Phobius"/>
    </source>
</evidence>
<reference evidence="4" key="1">
    <citation type="journal article" date="2014" name="Science">
        <title>Nonhuman genetics. Genomic basis for the convergent evolution of electric organs.</title>
        <authorList>
            <person name="Gallant J.R."/>
            <person name="Traeger L.L."/>
            <person name="Volkening J.D."/>
            <person name="Moffett H."/>
            <person name="Chen P.H."/>
            <person name="Novina C.D."/>
            <person name="Phillips G.N.Jr."/>
            <person name="Anand R."/>
            <person name="Wells G.B."/>
            <person name="Pinch M."/>
            <person name="Guth R."/>
            <person name="Unguez G.A."/>
            <person name="Albert J.S."/>
            <person name="Zakon H.H."/>
            <person name="Samanta M.P."/>
            <person name="Sussman M.R."/>
        </authorList>
    </citation>
    <scope>NUCLEOTIDE SEQUENCE [LARGE SCALE GENOMIC DNA]</scope>
</reference>
<dbReference type="OMA" id="THGCNEC"/>
<reference evidence="3" key="5">
    <citation type="submission" date="2025-09" db="UniProtKB">
        <authorList>
            <consortium name="Ensembl"/>
        </authorList>
    </citation>
    <scope>IDENTIFICATION</scope>
</reference>
<keyword evidence="1" id="KW-0472">Membrane</keyword>
<proteinExistence type="predicted"/>
<dbReference type="Ensembl" id="ENSEEET00000040555.2">
    <property type="protein sequence ID" value="ENSEEEP00000040093.2"/>
    <property type="gene ID" value="ENSEEEG00000019010.2"/>
</dbReference>
<keyword evidence="1" id="KW-0812">Transmembrane</keyword>
<evidence type="ECO:0000313" key="3">
    <source>
        <dbReference type="Ensembl" id="ENSEEEP00000040093.2"/>
    </source>
</evidence>
<name>A0A4W4GNW1_ELEEL</name>
<feature type="domain" description="OCIA" evidence="2">
    <location>
        <begin position="4"/>
        <end position="36"/>
    </location>
</feature>
<sequence>MSSIWRERNEESFWYRALPLSLGSMAVTAGLIYNGTYCHLLETLCLCFASYIGACKEKFQRLGPEFSKDIHSGWCPVYGPLWFGTCRQR</sequence>
<dbReference type="GO" id="GO:0005743">
    <property type="term" value="C:mitochondrial inner membrane"/>
    <property type="evidence" value="ECO:0007669"/>
    <property type="project" value="TreeGrafter"/>
</dbReference>
<dbReference type="PANTHER" id="PTHR13336:SF2">
    <property type="entry name" value="OCIA DOMAIN-CONTAINING PROTEIN 2"/>
    <property type="match status" value="1"/>
</dbReference>
<reference evidence="4" key="2">
    <citation type="journal article" date="2017" name="Sci. Adv.">
        <title>A tail of two voltages: Proteomic comparison of the three electric organs of the electric eel.</title>
        <authorList>
            <person name="Traeger L.L."/>
            <person name="Sabat G."/>
            <person name="Barrett-Wilt G.A."/>
            <person name="Wells G.B."/>
            <person name="Sussman M.R."/>
        </authorList>
    </citation>
    <scope>NUCLEOTIDE SEQUENCE [LARGE SCALE GENOMIC DNA]</scope>
</reference>
<dbReference type="STRING" id="8005.ENSEEEP00000040093"/>
<dbReference type="Pfam" id="PF07051">
    <property type="entry name" value="OCIA"/>
    <property type="match status" value="1"/>
</dbReference>
<dbReference type="Proteomes" id="UP000314983">
    <property type="component" value="Chromosome 3"/>
</dbReference>
<organism evidence="3 4">
    <name type="scientific">Electrophorus electricus</name>
    <name type="common">Electric eel</name>
    <name type="synonym">Gymnotus electricus</name>
    <dbReference type="NCBI Taxonomy" id="8005"/>
    <lineage>
        <taxon>Eukaryota</taxon>
        <taxon>Metazoa</taxon>
        <taxon>Chordata</taxon>
        <taxon>Craniata</taxon>
        <taxon>Vertebrata</taxon>
        <taxon>Euteleostomi</taxon>
        <taxon>Actinopterygii</taxon>
        <taxon>Neopterygii</taxon>
        <taxon>Teleostei</taxon>
        <taxon>Ostariophysi</taxon>
        <taxon>Gymnotiformes</taxon>
        <taxon>Gymnotoidei</taxon>
        <taxon>Gymnotidae</taxon>
        <taxon>Electrophorus</taxon>
    </lineage>
</organism>